<dbReference type="PANTHER" id="PTHR43265:SF1">
    <property type="entry name" value="ESTERASE ESTD"/>
    <property type="match status" value="1"/>
</dbReference>
<dbReference type="SUPFAM" id="SSF53474">
    <property type="entry name" value="alpha/beta-Hydrolases"/>
    <property type="match status" value="1"/>
</dbReference>
<dbReference type="InterPro" id="IPR022742">
    <property type="entry name" value="Hydrolase_4"/>
</dbReference>
<dbReference type="OrthoDB" id="9809549at2"/>
<comment type="caution">
    <text evidence="4">The sequence shown here is derived from an EMBL/GenBank/DDBJ whole genome shotgun (WGS) entry which is preliminary data.</text>
</comment>
<dbReference type="Gene3D" id="3.40.50.1820">
    <property type="entry name" value="alpha/beta hydrolase"/>
    <property type="match status" value="1"/>
</dbReference>
<evidence type="ECO:0000259" key="3">
    <source>
        <dbReference type="Pfam" id="PF12146"/>
    </source>
</evidence>
<gene>
    <name evidence="4" type="ORF">FEM33_16085</name>
</gene>
<dbReference type="GO" id="GO:0004252">
    <property type="term" value="F:serine-type endopeptidase activity"/>
    <property type="evidence" value="ECO:0007669"/>
    <property type="project" value="InterPro"/>
</dbReference>
<keyword evidence="5" id="KW-1185">Reference proteome</keyword>
<protein>
    <submittedName>
        <fullName evidence="4">Lysophospholipase</fullName>
    </submittedName>
</protein>
<accession>A0A5M8QR11</accession>
<proteinExistence type="predicted"/>
<dbReference type="PANTHER" id="PTHR43265">
    <property type="entry name" value="ESTERASE ESTD"/>
    <property type="match status" value="1"/>
</dbReference>
<dbReference type="Pfam" id="PF12146">
    <property type="entry name" value="Hydrolase_4"/>
    <property type="match status" value="1"/>
</dbReference>
<evidence type="ECO:0000256" key="2">
    <source>
        <dbReference type="SAM" id="MobiDB-lite"/>
    </source>
</evidence>
<keyword evidence="1" id="KW-0378">Hydrolase</keyword>
<dbReference type="AlphaFoldDB" id="A0A5M8QR11"/>
<evidence type="ECO:0000313" key="5">
    <source>
        <dbReference type="Proteomes" id="UP000323994"/>
    </source>
</evidence>
<evidence type="ECO:0000256" key="1">
    <source>
        <dbReference type="ARBA" id="ARBA00022801"/>
    </source>
</evidence>
<dbReference type="GO" id="GO:0052689">
    <property type="term" value="F:carboxylic ester hydrolase activity"/>
    <property type="evidence" value="ECO:0007669"/>
    <property type="project" value="TreeGrafter"/>
</dbReference>
<organism evidence="4 5">
    <name type="scientific">Dyadobacter flavalbus</name>
    <dbReference type="NCBI Taxonomy" id="2579942"/>
    <lineage>
        <taxon>Bacteria</taxon>
        <taxon>Pseudomonadati</taxon>
        <taxon>Bacteroidota</taxon>
        <taxon>Cytophagia</taxon>
        <taxon>Cytophagales</taxon>
        <taxon>Spirosomataceae</taxon>
        <taxon>Dyadobacter</taxon>
    </lineage>
</organism>
<reference evidence="4 5" key="1">
    <citation type="submission" date="2019-05" db="EMBL/GenBank/DDBJ databases">
        <authorList>
            <person name="Qu J.-H."/>
        </authorList>
    </citation>
    <scope>NUCLEOTIDE SEQUENCE [LARGE SCALE GENOMIC DNA]</scope>
    <source>
        <strain evidence="4 5">NS28</strain>
    </source>
</reference>
<evidence type="ECO:0000313" key="4">
    <source>
        <dbReference type="EMBL" id="KAA6438697.1"/>
    </source>
</evidence>
<dbReference type="InterPro" id="IPR053145">
    <property type="entry name" value="AB_hydrolase_Est10"/>
</dbReference>
<dbReference type="InterPro" id="IPR029058">
    <property type="entry name" value="AB_hydrolase_fold"/>
</dbReference>
<dbReference type="Proteomes" id="UP000323994">
    <property type="component" value="Unassembled WGS sequence"/>
</dbReference>
<feature type="region of interest" description="Disordered" evidence="2">
    <location>
        <begin position="1"/>
        <end position="24"/>
    </location>
</feature>
<name>A0A5M8QR11_9BACT</name>
<dbReference type="PROSITE" id="PS00708">
    <property type="entry name" value="PRO_ENDOPEP_SER"/>
    <property type="match status" value="1"/>
</dbReference>
<sequence>MLTFWLDKPQKRSQEPQEPYPYHSENVTFENTTAKITLAGTLTLPSKKGNFPVVILISGSGPQNRDEEILGHKPFLVISDYLTRKGIAVLRFDDRGCGKSTGNFMIATSEDFATDVSSAIDYLKTRKEINKEKIGLAGHSEGGIIAPMIASKSEDVRFMVLLAAPAIPLRKMMLIQSELIARAFGVPENEIVTLKTINSDIYEMISVSEGTATLKADLTRYAANEKVKNVPVQLLPPGTSREQYIAAQISMLSSQWAQYLFRYDPATALEKVKCPVLALNGAKDLQVTSKDNLPAIRNALIKGGNEKVTVKEFPRLNHLFQECETGSPAEYKVIEQTFSPEALSEMSDWILKKVN</sequence>
<feature type="domain" description="Serine aminopeptidase S33" evidence="3">
    <location>
        <begin position="79"/>
        <end position="182"/>
    </location>
</feature>
<dbReference type="EMBL" id="VBSN01000049">
    <property type="protein sequence ID" value="KAA6438697.1"/>
    <property type="molecule type" value="Genomic_DNA"/>
</dbReference>
<dbReference type="InterPro" id="IPR002471">
    <property type="entry name" value="Pept_S9_AS"/>
</dbReference>
<dbReference type="GO" id="GO:0006508">
    <property type="term" value="P:proteolysis"/>
    <property type="evidence" value="ECO:0007669"/>
    <property type="project" value="InterPro"/>
</dbReference>